<organism evidence="7 8">
    <name type="scientific">Thiosulfativibrio zosterae</name>
    <dbReference type="NCBI Taxonomy" id="2675053"/>
    <lineage>
        <taxon>Bacteria</taxon>
        <taxon>Pseudomonadati</taxon>
        <taxon>Pseudomonadota</taxon>
        <taxon>Gammaproteobacteria</taxon>
        <taxon>Thiotrichales</taxon>
        <taxon>Piscirickettsiaceae</taxon>
        <taxon>Thiosulfativibrio</taxon>
    </lineage>
</organism>
<dbReference type="PIRSF" id="PIRSF026649">
    <property type="entry name" value="MsbB"/>
    <property type="match status" value="1"/>
</dbReference>
<dbReference type="CDD" id="cd07984">
    <property type="entry name" value="LPLAT_LABLAT-like"/>
    <property type="match status" value="1"/>
</dbReference>
<dbReference type="PANTHER" id="PTHR30606">
    <property type="entry name" value="LIPID A BIOSYNTHESIS LAUROYL ACYLTRANSFERASE"/>
    <property type="match status" value="1"/>
</dbReference>
<dbReference type="GO" id="GO:0016746">
    <property type="term" value="F:acyltransferase activity"/>
    <property type="evidence" value="ECO:0007669"/>
    <property type="project" value="UniProtKB-KW"/>
</dbReference>
<gene>
    <name evidence="7" type="primary">lpxL</name>
    <name evidence="7" type="ORF">THMIRHAT_17810</name>
</gene>
<keyword evidence="5" id="KW-0472">Membrane</keyword>
<reference evidence="8" key="1">
    <citation type="submission" date="2019-11" db="EMBL/GenBank/DDBJ databases">
        <title>Isolation and characterization of two novel species in the genus Thiomicrorhabdus.</title>
        <authorList>
            <person name="Mochizuki J."/>
            <person name="Kojima H."/>
            <person name="Fukui M."/>
        </authorList>
    </citation>
    <scope>NUCLEOTIDE SEQUENCE [LARGE SCALE GENOMIC DNA]</scope>
    <source>
        <strain evidence="8">AkT22</strain>
    </source>
</reference>
<evidence type="ECO:0000256" key="2">
    <source>
        <dbReference type="ARBA" id="ARBA00022475"/>
    </source>
</evidence>
<dbReference type="PANTHER" id="PTHR30606:SF9">
    <property type="entry name" value="LIPID A BIOSYNTHESIS LAUROYLTRANSFERASE"/>
    <property type="match status" value="1"/>
</dbReference>
<evidence type="ECO:0000256" key="3">
    <source>
        <dbReference type="ARBA" id="ARBA00022519"/>
    </source>
</evidence>
<evidence type="ECO:0000313" key="8">
    <source>
        <dbReference type="Proteomes" id="UP000501466"/>
    </source>
</evidence>
<protein>
    <submittedName>
        <fullName evidence="7">Lipid A biosynthesis lauroyltransferase</fullName>
    </submittedName>
</protein>
<dbReference type="Proteomes" id="UP000501466">
    <property type="component" value="Chromosome"/>
</dbReference>
<evidence type="ECO:0000313" key="7">
    <source>
        <dbReference type="EMBL" id="BBP44035.1"/>
    </source>
</evidence>
<dbReference type="AlphaFoldDB" id="A0A6F8PPK5"/>
<keyword evidence="4 7" id="KW-0808">Transferase</keyword>
<dbReference type="InterPro" id="IPR004960">
    <property type="entry name" value="LipA_acyltrans"/>
</dbReference>
<evidence type="ECO:0000256" key="1">
    <source>
        <dbReference type="ARBA" id="ARBA00004533"/>
    </source>
</evidence>
<keyword evidence="2" id="KW-1003">Cell membrane</keyword>
<keyword evidence="6" id="KW-0012">Acyltransferase</keyword>
<evidence type="ECO:0000256" key="4">
    <source>
        <dbReference type="ARBA" id="ARBA00022679"/>
    </source>
</evidence>
<dbReference type="Pfam" id="PF03279">
    <property type="entry name" value="Lip_A_acyltrans"/>
    <property type="match status" value="1"/>
</dbReference>
<name>A0A6F8PPK5_9GAMM</name>
<sequence length="270" mass="30965">MTIAKSRRELARKNIQLCFPEKTALEVQDILKEHFESLGINLLESSTNMWGKHRYNANQNESEHFIFKGLENLQKQPGLGKILVIPHFTTIEMTGLMVSFITPYRPIYRPHDNPLMEYLITTSRTVVNIPNQPNRSVIPVSNKDTRAMVKHLKAGGTLFILPDQKYGGQGSISVPFFGYNVPSNPGVNKLAKMGQAAVFPVFTRRIKNKYELTIHPALENFPSGDDYADTLRLHKLYEAEIRENPAQYLWVHDRWDIKNHNPALPESLYH</sequence>
<comment type="subcellular location">
    <subcellularLocation>
        <location evidence="1">Cell inner membrane</location>
    </subcellularLocation>
</comment>
<evidence type="ECO:0000256" key="6">
    <source>
        <dbReference type="ARBA" id="ARBA00023315"/>
    </source>
</evidence>
<dbReference type="KEGG" id="tzo:THMIRHAT_17810"/>
<dbReference type="GO" id="GO:0009247">
    <property type="term" value="P:glycolipid biosynthetic process"/>
    <property type="evidence" value="ECO:0007669"/>
    <property type="project" value="UniProtKB-ARBA"/>
</dbReference>
<evidence type="ECO:0000256" key="5">
    <source>
        <dbReference type="ARBA" id="ARBA00023136"/>
    </source>
</evidence>
<accession>A0A6F8PPK5</accession>
<dbReference type="EMBL" id="AP021888">
    <property type="protein sequence ID" value="BBP44035.1"/>
    <property type="molecule type" value="Genomic_DNA"/>
</dbReference>
<keyword evidence="8" id="KW-1185">Reference proteome</keyword>
<keyword evidence="3" id="KW-0997">Cell inner membrane</keyword>
<proteinExistence type="predicted"/>
<dbReference type="GO" id="GO:0005886">
    <property type="term" value="C:plasma membrane"/>
    <property type="evidence" value="ECO:0007669"/>
    <property type="project" value="UniProtKB-SubCell"/>
</dbReference>